<organism evidence="1 2">
    <name type="scientific">Propionibacterium cyclohexanicum</name>
    <dbReference type="NCBI Taxonomy" id="64702"/>
    <lineage>
        <taxon>Bacteria</taxon>
        <taxon>Bacillati</taxon>
        <taxon>Actinomycetota</taxon>
        <taxon>Actinomycetes</taxon>
        <taxon>Propionibacteriales</taxon>
        <taxon>Propionibacteriaceae</taxon>
        <taxon>Propionibacterium</taxon>
    </lineage>
</organism>
<evidence type="ECO:0000313" key="2">
    <source>
        <dbReference type="Proteomes" id="UP000198815"/>
    </source>
</evidence>
<dbReference type="OrthoDB" id="3781658at2"/>
<evidence type="ECO:0000313" key="1">
    <source>
        <dbReference type="EMBL" id="SER53215.1"/>
    </source>
</evidence>
<name>A0A1H9PZF4_9ACTN</name>
<proteinExistence type="predicted"/>
<evidence type="ECO:0008006" key="3">
    <source>
        <dbReference type="Google" id="ProtNLM"/>
    </source>
</evidence>
<accession>A0A1H9PZF4</accession>
<dbReference type="STRING" id="64702.SAMN05443377_10219"/>
<sequence length="98" mass="9979">MSTFENPTVDAAEASEALRGLAHATRACENPADTYTVLGDVLAGVRSLRHVLDQLATAHGTNRVRAYDDAADQTAGATFALTATAALQPAAALPDGGA</sequence>
<keyword evidence="2" id="KW-1185">Reference proteome</keyword>
<dbReference type="AlphaFoldDB" id="A0A1H9PZF4"/>
<dbReference type="Proteomes" id="UP000198815">
    <property type="component" value="Unassembled WGS sequence"/>
</dbReference>
<protein>
    <recommendedName>
        <fullName evidence="3">Excreted virulence factor EspC, type VII ESX diderm</fullName>
    </recommendedName>
</protein>
<dbReference type="EMBL" id="FOGZ01000002">
    <property type="protein sequence ID" value="SER53215.1"/>
    <property type="molecule type" value="Genomic_DNA"/>
</dbReference>
<dbReference type="RefSeq" id="WP_091966914.1">
    <property type="nucleotide sequence ID" value="NZ_FOGZ01000002.1"/>
</dbReference>
<reference evidence="2" key="1">
    <citation type="submission" date="2016-10" db="EMBL/GenBank/DDBJ databases">
        <authorList>
            <person name="Varghese N."/>
            <person name="Submissions S."/>
        </authorList>
    </citation>
    <scope>NUCLEOTIDE SEQUENCE [LARGE SCALE GENOMIC DNA]</scope>
    <source>
        <strain evidence="2">DSM 16859</strain>
    </source>
</reference>
<gene>
    <name evidence="1" type="ORF">SAMN05443377_10219</name>
</gene>